<comment type="caution">
    <text evidence="8">The sequence shown here is derived from an EMBL/GenBank/DDBJ whole genome shotgun (WGS) entry which is preliminary data.</text>
</comment>
<feature type="signal peptide" evidence="7">
    <location>
        <begin position="1"/>
        <end position="20"/>
    </location>
</feature>
<dbReference type="PANTHER" id="PTHR10766">
    <property type="entry name" value="TRANSMEMBRANE 9 SUPERFAMILY PROTEIN"/>
    <property type="match status" value="1"/>
</dbReference>
<evidence type="ECO:0000256" key="7">
    <source>
        <dbReference type="RuleBase" id="RU363079"/>
    </source>
</evidence>
<organism evidence="8 9">
    <name type="scientific">Tribonema minus</name>
    <dbReference type="NCBI Taxonomy" id="303371"/>
    <lineage>
        <taxon>Eukaryota</taxon>
        <taxon>Sar</taxon>
        <taxon>Stramenopiles</taxon>
        <taxon>Ochrophyta</taxon>
        <taxon>PX clade</taxon>
        <taxon>Xanthophyceae</taxon>
        <taxon>Tribonematales</taxon>
        <taxon>Tribonemataceae</taxon>
        <taxon>Tribonema</taxon>
    </lineage>
</organism>
<keyword evidence="3 7" id="KW-0812">Transmembrane</keyword>
<dbReference type="PANTHER" id="PTHR10766:SF111">
    <property type="entry name" value="TRANSMEMBRANE 9 SUPERFAMILY MEMBER 2"/>
    <property type="match status" value="1"/>
</dbReference>
<feature type="transmembrane region" description="Helical" evidence="7">
    <location>
        <begin position="367"/>
        <end position="387"/>
    </location>
</feature>
<reference evidence="8" key="1">
    <citation type="submission" date="2021-02" db="EMBL/GenBank/DDBJ databases">
        <title>First Annotated Genome of the Yellow-green Alga Tribonema minus.</title>
        <authorList>
            <person name="Mahan K.M."/>
        </authorList>
    </citation>
    <scope>NUCLEOTIDE SEQUENCE</scope>
    <source>
        <strain evidence="8">UTEX B ZZ1240</strain>
    </source>
</reference>
<evidence type="ECO:0000256" key="3">
    <source>
        <dbReference type="ARBA" id="ARBA00022692"/>
    </source>
</evidence>
<evidence type="ECO:0000313" key="8">
    <source>
        <dbReference type="EMBL" id="KAG5190363.1"/>
    </source>
</evidence>
<dbReference type="GO" id="GO:0005737">
    <property type="term" value="C:cytoplasm"/>
    <property type="evidence" value="ECO:0007669"/>
    <property type="project" value="UniProtKB-ARBA"/>
</dbReference>
<evidence type="ECO:0000256" key="1">
    <source>
        <dbReference type="ARBA" id="ARBA00004141"/>
    </source>
</evidence>
<feature type="chain" id="PRO_5033105076" description="Transmembrane 9 superfamily member" evidence="7">
    <location>
        <begin position="21"/>
        <end position="633"/>
    </location>
</feature>
<comment type="subcellular location">
    <subcellularLocation>
        <location evidence="1">Membrane</location>
        <topology evidence="1">Multi-pass membrane protein</topology>
    </subcellularLocation>
</comment>
<name>A0A835ZC71_9STRA</name>
<keyword evidence="9" id="KW-1185">Reference proteome</keyword>
<evidence type="ECO:0000313" key="9">
    <source>
        <dbReference type="Proteomes" id="UP000664859"/>
    </source>
</evidence>
<keyword evidence="6 7" id="KW-0472">Membrane</keyword>
<dbReference type="InterPro" id="IPR004240">
    <property type="entry name" value="EMP70"/>
</dbReference>
<protein>
    <recommendedName>
        <fullName evidence="7">Transmembrane 9 superfamily member</fullName>
    </recommendedName>
</protein>
<gene>
    <name evidence="8" type="ORF">JKP88DRAFT_269357</name>
</gene>
<dbReference type="EMBL" id="JAFCMP010000035">
    <property type="protein sequence ID" value="KAG5190363.1"/>
    <property type="molecule type" value="Genomic_DNA"/>
</dbReference>
<evidence type="ECO:0000256" key="6">
    <source>
        <dbReference type="ARBA" id="ARBA00023136"/>
    </source>
</evidence>
<feature type="transmembrane region" description="Helical" evidence="7">
    <location>
        <begin position="523"/>
        <end position="551"/>
    </location>
</feature>
<comment type="similarity">
    <text evidence="2 7">Belongs to the nonaspanin (TM9SF) (TC 9.A.2) family.</text>
</comment>
<evidence type="ECO:0000256" key="2">
    <source>
        <dbReference type="ARBA" id="ARBA00005227"/>
    </source>
</evidence>
<dbReference type="GO" id="GO:0016020">
    <property type="term" value="C:membrane"/>
    <property type="evidence" value="ECO:0007669"/>
    <property type="project" value="UniProtKB-SubCell"/>
</dbReference>
<dbReference type="Proteomes" id="UP000664859">
    <property type="component" value="Unassembled WGS sequence"/>
</dbReference>
<evidence type="ECO:0000256" key="4">
    <source>
        <dbReference type="ARBA" id="ARBA00022729"/>
    </source>
</evidence>
<dbReference type="GO" id="GO:0072657">
    <property type="term" value="P:protein localization to membrane"/>
    <property type="evidence" value="ECO:0007669"/>
    <property type="project" value="TreeGrafter"/>
</dbReference>
<feature type="transmembrane region" description="Helical" evidence="7">
    <location>
        <begin position="408"/>
        <end position="428"/>
    </location>
</feature>
<keyword evidence="4 7" id="KW-0732">Signal</keyword>
<sequence>MALLALALTALAGAVGRANAFYVPILAPKNYAAEEEVPLKVVTLDSTKTQLPYDFYHAPFCKPEHLKHQSENLGEVLIGDSVQTAPYQVRAGVERNCVVACRRDLTEAEAKKFAALIDGEYRVHMMLDGLPAALGGTERDFVVRGHPVGVLRESDGKKAHYLNNHSSIKVLFHESEAFPGKRIVGFEITPVSIKHAYTLPDDKKEFDTTAELTTCNPTEPLTRTGGAPQSVDQAGEVIFTYDVRWERSDIEWAHRWDAYMLGDPEDEIHYFSVVNSLMITLFLTGVVAMIMLRTLHKDIASYNEAQTLEEAQEESGWKLVHGDVFRPPAFSPMVLSVLAGTGVQVFVMTLSTIGFAFMGFLSPANRGGMLTTVLVLFVLSGSAAGYWSARLYKLLGGRNWKRNTGLTAVLFPGTVFMIFWALNITMWIEGASTAIPFTTFASLLLMWFGVSAPLVLLGSYWGLRAEPFAIPVRVNQIARHIPEQQWYTHPLFTAALGGILPFGAVCIELFFIMSALWLHQIYYVFGFLSVVFFILVVTCAEIAIVMCYFQLCSEDYRWWWRSFTGAGSSAVYLFLYATWYYATKLNLEHGVTTAIYFGYMLIIALAFAILTGSIGFYSCFWFVRRIYAAIKVD</sequence>
<feature type="transmembrane region" description="Helical" evidence="7">
    <location>
        <begin position="594"/>
        <end position="623"/>
    </location>
</feature>
<dbReference type="AlphaFoldDB" id="A0A835ZC71"/>
<feature type="transmembrane region" description="Helical" evidence="7">
    <location>
        <begin position="491"/>
        <end position="517"/>
    </location>
</feature>
<feature type="transmembrane region" description="Helical" evidence="7">
    <location>
        <begin position="270"/>
        <end position="292"/>
    </location>
</feature>
<dbReference type="OrthoDB" id="1666796at2759"/>
<accession>A0A835ZC71</accession>
<proteinExistence type="inferred from homology"/>
<feature type="transmembrane region" description="Helical" evidence="7">
    <location>
        <begin position="334"/>
        <end position="361"/>
    </location>
</feature>
<feature type="transmembrane region" description="Helical" evidence="7">
    <location>
        <begin position="440"/>
        <end position="463"/>
    </location>
</feature>
<evidence type="ECO:0000256" key="5">
    <source>
        <dbReference type="ARBA" id="ARBA00022989"/>
    </source>
</evidence>
<keyword evidence="5 7" id="KW-1133">Transmembrane helix</keyword>
<feature type="transmembrane region" description="Helical" evidence="7">
    <location>
        <begin position="563"/>
        <end position="582"/>
    </location>
</feature>
<dbReference type="Pfam" id="PF02990">
    <property type="entry name" value="EMP70"/>
    <property type="match status" value="1"/>
</dbReference>